<name>A0A844Z3D8_9SPHN</name>
<dbReference type="Proteomes" id="UP000460290">
    <property type="component" value="Unassembled WGS sequence"/>
</dbReference>
<dbReference type="EMBL" id="WTYZ01000001">
    <property type="protein sequence ID" value="MXO81776.1"/>
    <property type="molecule type" value="Genomic_DNA"/>
</dbReference>
<protein>
    <recommendedName>
        <fullName evidence="3">Nitrogen fixation protein FixH</fullName>
    </recommendedName>
</protein>
<dbReference type="RefSeq" id="WP_160612145.1">
    <property type="nucleotide sequence ID" value="NZ_JAUFQM010000001.1"/>
</dbReference>
<dbReference type="InterPro" id="IPR008620">
    <property type="entry name" value="FixH"/>
</dbReference>
<gene>
    <name evidence="1" type="ORF">GRI35_00125</name>
</gene>
<evidence type="ECO:0000313" key="2">
    <source>
        <dbReference type="Proteomes" id="UP000460290"/>
    </source>
</evidence>
<evidence type="ECO:0008006" key="3">
    <source>
        <dbReference type="Google" id="ProtNLM"/>
    </source>
</evidence>
<sequence>MTQNSPATGRTKPFTGRHATLILVLFFGTVAAVNFTMASYATSTFGGVVVENSYVASQEFNEWLDKAEEQKALGWTVTQDWREDGHVEVLLSNVPAEAVVSAIARHPLGREADIALRFSRAEGDITRFVSDTPLPTGRWIIRTQVDAGGNLWRGEEHIR</sequence>
<comment type="caution">
    <text evidence="1">The sequence shown here is derived from an EMBL/GenBank/DDBJ whole genome shotgun (WGS) entry which is preliminary data.</text>
</comment>
<evidence type="ECO:0000313" key="1">
    <source>
        <dbReference type="EMBL" id="MXO81776.1"/>
    </source>
</evidence>
<keyword evidence="2" id="KW-1185">Reference proteome</keyword>
<accession>A0A844Z3D8</accession>
<organism evidence="1 2">
    <name type="scientific">Pontixanthobacter aestiaquae</name>
    <dbReference type="NCBI Taxonomy" id="1509367"/>
    <lineage>
        <taxon>Bacteria</taxon>
        <taxon>Pseudomonadati</taxon>
        <taxon>Pseudomonadota</taxon>
        <taxon>Alphaproteobacteria</taxon>
        <taxon>Sphingomonadales</taxon>
        <taxon>Erythrobacteraceae</taxon>
        <taxon>Pontixanthobacter</taxon>
    </lineage>
</organism>
<dbReference type="Pfam" id="PF05751">
    <property type="entry name" value="FixH"/>
    <property type="match status" value="1"/>
</dbReference>
<dbReference type="AlphaFoldDB" id="A0A844Z3D8"/>
<proteinExistence type="predicted"/>
<reference evidence="1 2" key="1">
    <citation type="submission" date="2019-12" db="EMBL/GenBank/DDBJ databases">
        <title>Genomic-based taxomic classification of the family Erythrobacteraceae.</title>
        <authorList>
            <person name="Xu L."/>
        </authorList>
    </citation>
    <scope>NUCLEOTIDE SEQUENCE [LARGE SCALE GENOMIC DNA]</scope>
    <source>
        <strain evidence="1 2">KCTC 42006</strain>
    </source>
</reference>
<dbReference type="OrthoDB" id="1495896at2"/>